<dbReference type="CDD" id="cd00082">
    <property type="entry name" value="HisKA"/>
    <property type="match status" value="1"/>
</dbReference>
<keyword evidence="10 11" id="KW-0472">Membrane</keyword>
<evidence type="ECO:0000256" key="10">
    <source>
        <dbReference type="ARBA" id="ARBA00023136"/>
    </source>
</evidence>
<evidence type="ECO:0000313" key="15">
    <source>
        <dbReference type="Proteomes" id="UP000327039"/>
    </source>
</evidence>
<dbReference type="Gene3D" id="6.10.340.10">
    <property type="match status" value="1"/>
</dbReference>
<dbReference type="PANTHER" id="PTHR45436">
    <property type="entry name" value="SENSOR HISTIDINE KINASE YKOH"/>
    <property type="match status" value="1"/>
</dbReference>
<dbReference type="Proteomes" id="UP000327039">
    <property type="component" value="Unassembled WGS sequence"/>
</dbReference>
<dbReference type="Pfam" id="PF00672">
    <property type="entry name" value="HAMP"/>
    <property type="match status" value="1"/>
</dbReference>
<dbReference type="PROSITE" id="PS50885">
    <property type="entry name" value="HAMP"/>
    <property type="match status" value="1"/>
</dbReference>
<gene>
    <name evidence="14" type="ORF">F6B42_01415</name>
</gene>
<dbReference type="PROSITE" id="PS50109">
    <property type="entry name" value="HIS_KIN"/>
    <property type="match status" value="1"/>
</dbReference>
<name>A0A5J5IXH2_9MICO</name>
<proteinExistence type="predicted"/>
<dbReference type="SUPFAM" id="SSF47384">
    <property type="entry name" value="Homodimeric domain of signal transducing histidine kinase"/>
    <property type="match status" value="1"/>
</dbReference>
<feature type="domain" description="Histidine kinase" evidence="12">
    <location>
        <begin position="229"/>
        <end position="437"/>
    </location>
</feature>
<dbReference type="SMART" id="SM00304">
    <property type="entry name" value="HAMP"/>
    <property type="match status" value="1"/>
</dbReference>
<keyword evidence="8 11" id="KW-1133">Transmembrane helix</keyword>
<dbReference type="InterPro" id="IPR003594">
    <property type="entry name" value="HATPase_dom"/>
</dbReference>
<dbReference type="SMART" id="SM00387">
    <property type="entry name" value="HATPase_c"/>
    <property type="match status" value="1"/>
</dbReference>
<dbReference type="EC" id="2.7.13.3" evidence="3"/>
<dbReference type="SUPFAM" id="SSF55874">
    <property type="entry name" value="ATPase domain of HSP90 chaperone/DNA topoisomerase II/histidine kinase"/>
    <property type="match status" value="1"/>
</dbReference>
<evidence type="ECO:0000256" key="8">
    <source>
        <dbReference type="ARBA" id="ARBA00022989"/>
    </source>
</evidence>
<evidence type="ECO:0000256" key="1">
    <source>
        <dbReference type="ARBA" id="ARBA00000085"/>
    </source>
</evidence>
<keyword evidence="7 14" id="KW-0418">Kinase</keyword>
<dbReference type="Pfam" id="PF00512">
    <property type="entry name" value="HisKA"/>
    <property type="match status" value="1"/>
</dbReference>
<dbReference type="InterPro" id="IPR005467">
    <property type="entry name" value="His_kinase_dom"/>
</dbReference>
<dbReference type="SUPFAM" id="SSF158472">
    <property type="entry name" value="HAMP domain-like"/>
    <property type="match status" value="1"/>
</dbReference>
<keyword evidence="9" id="KW-0902">Two-component regulatory system</keyword>
<feature type="transmembrane region" description="Helical" evidence="11">
    <location>
        <begin position="12"/>
        <end position="34"/>
    </location>
</feature>
<evidence type="ECO:0000256" key="9">
    <source>
        <dbReference type="ARBA" id="ARBA00023012"/>
    </source>
</evidence>
<dbReference type="InterPro" id="IPR003661">
    <property type="entry name" value="HisK_dim/P_dom"/>
</dbReference>
<protein>
    <recommendedName>
        <fullName evidence="3">histidine kinase</fullName>
        <ecNumber evidence="3">2.7.13.3</ecNumber>
    </recommendedName>
</protein>
<dbReference type="CDD" id="cd06225">
    <property type="entry name" value="HAMP"/>
    <property type="match status" value="1"/>
</dbReference>
<evidence type="ECO:0000256" key="3">
    <source>
        <dbReference type="ARBA" id="ARBA00012438"/>
    </source>
</evidence>
<evidence type="ECO:0000256" key="4">
    <source>
        <dbReference type="ARBA" id="ARBA00022553"/>
    </source>
</evidence>
<dbReference type="SMART" id="SM00388">
    <property type="entry name" value="HisKA"/>
    <property type="match status" value="1"/>
</dbReference>
<keyword evidence="5" id="KW-0808">Transferase</keyword>
<keyword evidence="15" id="KW-1185">Reference proteome</keyword>
<dbReference type="InterPro" id="IPR036097">
    <property type="entry name" value="HisK_dim/P_sf"/>
</dbReference>
<evidence type="ECO:0000259" key="12">
    <source>
        <dbReference type="PROSITE" id="PS50109"/>
    </source>
</evidence>
<dbReference type="EMBL" id="VYRZ01000001">
    <property type="protein sequence ID" value="KAA9089986.1"/>
    <property type="molecule type" value="Genomic_DNA"/>
</dbReference>
<feature type="domain" description="HAMP" evidence="13">
    <location>
        <begin position="168"/>
        <end position="221"/>
    </location>
</feature>
<keyword evidence="6 11" id="KW-0812">Transmembrane</keyword>
<dbReference type="Pfam" id="PF02518">
    <property type="entry name" value="HATPase_c"/>
    <property type="match status" value="1"/>
</dbReference>
<reference evidence="15" key="1">
    <citation type="submission" date="2019-09" db="EMBL/GenBank/DDBJ databases">
        <title>Mumia zhuanghuii sp. nov. isolated from the intestinal contents of plateau pika (Ochotona curzoniae) in the Qinghai-Tibet plateau of China.</title>
        <authorList>
            <person name="Tian Z."/>
        </authorList>
    </citation>
    <scope>NUCLEOTIDE SEQUENCE [LARGE SCALE GENOMIC DNA]</scope>
    <source>
        <strain evidence="15">DSM 25564</strain>
    </source>
</reference>
<dbReference type="PANTHER" id="PTHR45436:SF5">
    <property type="entry name" value="SENSOR HISTIDINE KINASE TRCS"/>
    <property type="match status" value="1"/>
</dbReference>
<dbReference type="Gene3D" id="3.30.565.10">
    <property type="entry name" value="Histidine kinase-like ATPase, C-terminal domain"/>
    <property type="match status" value="1"/>
</dbReference>
<comment type="catalytic activity">
    <reaction evidence="1">
        <text>ATP + protein L-histidine = ADP + protein N-phospho-L-histidine.</text>
        <dbReference type="EC" id="2.7.13.3"/>
    </reaction>
</comment>
<comment type="caution">
    <text evidence="14">The sequence shown here is derived from an EMBL/GenBank/DDBJ whole genome shotgun (WGS) entry which is preliminary data.</text>
</comment>
<dbReference type="Gene3D" id="1.10.287.130">
    <property type="match status" value="1"/>
</dbReference>
<keyword evidence="4" id="KW-0597">Phosphoprotein</keyword>
<dbReference type="PRINTS" id="PR00344">
    <property type="entry name" value="BCTRLSENSOR"/>
</dbReference>
<dbReference type="OrthoDB" id="9786919at2"/>
<organism evidence="14 15">
    <name type="scientific">Microbacterium radiodurans</name>
    <dbReference type="NCBI Taxonomy" id="661398"/>
    <lineage>
        <taxon>Bacteria</taxon>
        <taxon>Bacillati</taxon>
        <taxon>Actinomycetota</taxon>
        <taxon>Actinomycetes</taxon>
        <taxon>Micrococcales</taxon>
        <taxon>Microbacteriaceae</taxon>
        <taxon>Microbacterium</taxon>
    </lineage>
</organism>
<evidence type="ECO:0000313" key="14">
    <source>
        <dbReference type="EMBL" id="KAA9089986.1"/>
    </source>
</evidence>
<dbReference type="InterPro" id="IPR036890">
    <property type="entry name" value="HATPase_C_sf"/>
</dbReference>
<dbReference type="InterPro" id="IPR050428">
    <property type="entry name" value="TCS_sensor_his_kinase"/>
</dbReference>
<evidence type="ECO:0000256" key="11">
    <source>
        <dbReference type="SAM" id="Phobius"/>
    </source>
</evidence>
<dbReference type="GO" id="GO:0000155">
    <property type="term" value="F:phosphorelay sensor kinase activity"/>
    <property type="evidence" value="ECO:0007669"/>
    <property type="project" value="InterPro"/>
</dbReference>
<feature type="transmembrane region" description="Helical" evidence="11">
    <location>
        <begin position="141"/>
        <end position="167"/>
    </location>
</feature>
<dbReference type="GO" id="GO:0005886">
    <property type="term" value="C:plasma membrane"/>
    <property type="evidence" value="ECO:0007669"/>
    <property type="project" value="UniProtKB-SubCell"/>
</dbReference>
<evidence type="ECO:0000259" key="13">
    <source>
        <dbReference type="PROSITE" id="PS50885"/>
    </source>
</evidence>
<sequence>MRRPRSLRARITLLATVAVAIVMIVGSLAFHLVLSASIHAATERAAETRAEELAARIATGGPGVVAAIEDDAAQLIDDAGRVIAASDDADDRALPRVESGRVVDVDGDALLLVREDVDGGNADGGRELILGVSVEDDRETLATVAMLLTVSTIAVVGVVAGVTWWVVGRSLRPVARIRAEVEAITADRLDRRVAEPPSGDEIAALAVTMNRMLDRLDSASAAQGRFVADASHELRSPLATIRQHAELARAHPEASSLDDLAGVVTDEGARMQHLVDALLLLARLDEQAPRRADAVDLDDIALAEVARLRSRGVAVDASGIGAARVTGDPRLLGQLVRNLADNAARHAVSRVAIAVGHGGDRVVLTVDDDGTGIPEDERSRVFERFVRLDEGRARDAGGSGLGLAIVHGVATSAGGSVAIGDGPLGGARFTVELPAASGS</sequence>
<comment type="subcellular location">
    <subcellularLocation>
        <location evidence="2">Cell membrane</location>
    </subcellularLocation>
</comment>
<accession>A0A5J5IXH2</accession>
<dbReference type="InterPro" id="IPR004358">
    <property type="entry name" value="Sig_transdc_His_kin-like_C"/>
</dbReference>
<evidence type="ECO:0000256" key="7">
    <source>
        <dbReference type="ARBA" id="ARBA00022777"/>
    </source>
</evidence>
<evidence type="ECO:0000256" key="6">
    <source>
        <dbReference type="ARBA" id="ARBA00022692"/>
    </source>
</evidence>
<dbReference type="InterPro" id="IPR003660">
    <property type="entry name" value="HAMP_dom"/>
</dbReference>
<evidence type="ECO:0000256" key="2">
    <source>
        <dbReference type="ARBA" id="ARBA00004236"/>
    </source>
</evidence>
<dbReference type="AlphaFoldDB" id="A0A5J5IXH2"/>
<evidence type="ECO:0000256" key="5">
    <source>
        <dbReference type="ARBA" id="ARBA00022679"/>
    </source>
</evidence>